<gene>
    <name evidence="2" type="primary">epsI</name>
    <name evidence="2" type="ORF">DJ019_09850</name>
</gene>
<dbReference type="NCBIfam" id="TIGR02914">
    <property type="entry name" value="EpsI_fam"/>
    <property type="match status" value="1"/>
</dbReference>
<evidence type="ECO:0000313" key="2">
    <source>
        <dbReference type="EMBL" id="RAK66533.1"/>
    </source>
</evidence>
<dbReference type="NCBIfam" id="NF045608">
    <property type="entry name" value="EpsI_type_V"/>
    <property type="match status" value="1"/>
</dbReference>
<proteinExistence type="predicted"/>
<organism evidence="2 3">
    <name type="scientific">Phenylobacterium kunshanense</name>
    <dbReference type="NCBI Taxonomy" id="1445034"/>
    <lineage>
        <taxon>Bacteria</taxon>
        <taxon>Pseudomonadati</taxon>
        <taxon>Pseudomonadota</taxon>
        <taxon>Alphaproteobacteria</taxon>
        <taxon>Caulobacterales</taxon>
        <taxon>Caulobacteraceae</taxon>
        <taxon>Phenylobacterium</taxon>
    </lineage>
</organism>
<dbReference type="InterPro" id="IPR014263">
    <property type="entry name" value="Methanolan_biosynth_EpsI"/>
</dbReference>
<dbReference type="InterPro" id="IPR054654">
    <property type="entry name" value="EpsI_type_V_pred"/>
</dbReference>
<feature type="domain" description="Methanolan biosynthesis EpsI" evidence="1">
    <location>
        <begin position="6"/>
        <end position="210"/>
    </location>
</feature>
<keyword evidence="3" id="KW-1185">Reference proteome</keyword>
<sequence>MRRRDLVLAGLAVGALGAAEALRPRRKMKLLKSGTVAQAIPEAFGLWEAHADELVSPEQAGRLARTLYSEIVGRTYVNAESGAGVMVLAAYGDTQSDLLQLHRPESCYPAVGFTLTSARSIALPLRPGVTLPAREVVATMEGRTENILYWTRMGETLPRTGGEQREARLQNAIQGVVPDGILLRCSMLGESEKSFSTLSAFVPELLRSVPKPQLPALIGTNLAKSIG</sequence>
<dbReference type="OrthoDB" id="8208147at2"/>
<dbReference type="Pfam" id="PF11984">
    <property type="entry name" value="DUF3485"/>
    <property type="match status" value="1"/>
</dbReference>
<accession>A0A328BHD6</accession>
<dbReference type="RefSeq" id="WP_111275841.1">
    <property type="nucleotide sequence ID" value="NZ_QFYS01000003.1"/>
</dbReference>
<reference evidence="2 3" key="1">
    <citation type="submission" date="2018-05" db="EMBL/GenBank/DDBJ databases">
        <authorList>
            <person name="Lanie J.A."/>
            <person name="Ng W.-L."/>
            <person name="Kazmierczak K.M."/>
            <person name="Andrzejewski T.M."/>
            <person name="Davidsen T.M."/>
            <person name="Wayne K.J."/>
            <person name="Tettelin H."/>
            <person name="Glass J.I."/>
            <person name="Rusch D."/>
            <person name="Podicherti R."/>
            <person name="Tsui H.-C.T."/>
            <person name="Winkler M.E."/>
        </authorList>
    </citation>
    <scope>NUCLEOTIDE SEQUENCE [LARGE SCALE GENOMIC DNA]</scope>
    <source>
        <strain evidence="2 3">BUT-10</strain>
    </source>
</reference>
<protein>
    <submittedName>
        <fullName evidence="2">EpsI family protein</fullName>
    </submittedName>
</protein>
<comment type="caution">
    <text evidence="2">The sequence shown here is derived from an EMBL/GenBank/DDBJ whole genome shotgun (WGS) entry which is preliminary data.</text>
</comment>
<dbReference type="Proteomes" id="UP000249524">
    <property type="component" value="Unassembled WGS sequence"/>
</dbReference>
<dbReference type="AlphaFoldDB" id="A0A328BHD6"/>
<evidence type="ECO:0000313" key="3">
    <source>
        <dbReference type="Proteomes" id="UP000249524"/>
    </source>
</evidence>
<dbReference type="EMBL" id="QFYS01000003">
    <property type="protein sequence ID" value="RAK66533.1"/>
    <property type="molecule type" value="Genomic_DNA"/>
</dbReference>
<name>A0A328BHD6_9CAUL</name>
<evidence type="ECO:0000259" key="1">
    <source>
        <dbReference type="Pfam" id="PF11984"/>
    </source>
</evidence>